<dbReference type="RefSeq" id="WP_182385677.1">
    <property type="nucleotide sequence ID" value="NZ_CP059833.1"/>
</dbReference>
<evidence type="ECO:0000313" key="3">
    <source>
        <dbReference type="Proteomes" id="UP000515570"/>
    </source>
</evidence>
<feature type="transmembrane region" description="Helical" evidence="1">
    <location>
        <begin position="85"/>
        <end position="114"/>
    </location>
</feature>
<keyword evidence="1" id="KW-1133">Transmembrane helix</keyword>
<keyword evidence="1" id="KW-0812">Transmembrane</keyword>
<dbReference type="EMBL" id="CP059833">
    <property type="protein sequence ID" value="QMV84870.1"/>
    <property type="molecule type" value="Genomic_DNA"/>
</dbReference>
<feature type="transmembrane region" description="Helical" evidence="1">
    <location>
        <begin position="243"/>
        <end position="261"/>
    </location>
</feature>
<gene>
    <name evidence="2" type="ORF">HW450_11095</name>
</gene>
<evidence type="ECO:0000256" key="1">
    <source>
        <dbReference type="SAM" id="Phobius"/>
    </source>
</evidence>
<feature type="transmembrane region" description="Helical" evidence="1">
    <location>
        <begin position="31"/>
        <end position="50"/>
    </location>
</feature>
<sequence length="279" mass="29943">MRSLSILGIGSTLLLVWRFFSLPPVPDMLVWNAAVGALAVGVGATLADVAPNKENRFAVLLWALVFGVIHQVVNPMVVIEEITAGIALILLVGAFLLGQRWWVLAMAAAIAIVFEVSQFGSFDPWRWLLVGVLGMLLVRVPWWVLGALGAVCIGVGLWMAFAGTFFNGPGMLLMAGFGLLTLAMPIWRPLENVGRHAVSLYALGLALAAGFGEGSVTFGWTMYIPEPAPYSGGPTTWPLGFTLPQLWVGIGMLAVCAVCAWHRGKGPLERLAHAAYRHL</sequence>
<proteinExistence type="predicted"/>
<feature type="transmembrane region" description="Helical" evidence="1">
    <location>
        <begin position="126"/>
        <end position="159"/>
    </location>
</feature>
<reference evidence="2 3" key="1">
    <citation type="submission" date="2020-07" db="EMBL/GenBank/DDBJ databases">
        <title>non toxigenic Corynebacterium sp. nov from a clinical source.</title>
        <authorList>
            <person name="Bernier A.-M."/>
            <person name="Bernard K."/>
        </authorList>
    </citation>
    <scope>NUCLEOTIDE SEQUENCE [LARGE SCALE GENOMIC DNA]</scope>
    <source>
        <strain evidence="3">NML 93-0612</strain>
    </source>
</reference>
<protein>
    <submittedName>
        <fullName evidence="2">Uncharacterized protein</fullName>
    </submittedName>
</protein>
<name>A0A7G5FE29_9CORY</name>
<evidence type="ECO:0000313" key="2">
    <source>
        <dbReference type="EMBL" id="QMV84870.1"/>
    </source>
</evidence>
<feature type="transmembrane region" description="Helical" evidence="1">
    <location>
        <begin position="199"/>
        <end position="223"/>
    </location>
</feature>
<feature type="transmembrane region" description="Helical" evidence="1">
    <location>
        <begin position="165"/>
        <end position="187"/>
    </location>
</feature>
<feature type="transmembrane region" description="Helical" evidence="1">
    <location>
        <begin position="57"/>
        <end position="79"/>
    </location>
</feature>
<keyword evidence="3" id="KW-1185">Reference proteome</keyword>
<dbReference type="Proteomes" id="UP000515570">
    <property type="component" value="Chromosome"/>
</dbReference>
<keyword evidence="1" id="KW-0472">Membrane</keyword>
<accession>A0A7G5FE29</accession>
<organism evidence="2 3">
    <name type="scientific">Corynebacterium hindlerae</name>
    <dbReference type="NCBI Taxonomy" id="699041"/>
    <lineage>
        <taxon>Bacteria</taxon>
        <taxon>Bacillati</taxon>
        <taxon>Actinomycetota</taxon>
        <taxon>Actinomycetes</taxon>
        <taxon>Mycobacteriales</taxon>
        <taxon>Corynebacteriaceae</taxon>
        <taxon>Corynebacterium</taxon>
    </lineage>
</organism>
<dbReference type="AlphaFoldDB" id="A0A7G5FE29"/>